<evidence type="ECO:0000256" key="1">
    <source>
        <dbReference type="ARBA" id="ARBA00004430"/>
    </source>
</evidence>
<organism evidence="4 5">
    <name type="scientific">Apatococcus fuscideae</name>
    <dbReference type="NCBI Taxonomy" id="2026836"/>
    <lineage>
        <taxon>Eukaryota</taxon>
        <taxon>Viridiplantae</taxon>
        <taxon>Chlorophyta</taxon>
        <taxon>core chlorophytes</taxon>
        <taxon>Trebouxiophyceae</taxon>
        <taxon>Chlorellales</taxon>
        <taxon>Chlorellaceae</taxon>
        <taxon>Apatococcus</taxon>
    </lineage>
</organism>
<dbReference type="PANTHER" id="PTHR48010">
    <property type="entry name" value="OS05G0588300 PROTEIN"/>
    <property type="match status" value="1"/>
</dbReference>
<dbReference type="InterPro" id="IPR001611">
    <property type="entry name" value="Leu-rich_rpt"/>
</dbReference>
<dbReference type="EMBL" id="JALJOV010000595">
    <property type="protein sequence ID" value="KAK9862517.1"/>
    <property type="molecule type" value="Genomic_DNA"/>
</dbReference>
<evidence type="ECO:0000313" key="4">
    <source>
        <dbReference type="EMBL" id="KAK9862517.1"/>
    </source>
</evidence>
<comment type="caution">
    <text evidence="4">The sequence shown here is derived from an EMBL/GenBank/DDBJ whole genome shotgun (WGS) entry which is preliminary data.</text>
</comment>
<evidence type="ECO:0000256" key="2">
    <source>
        <dbReference type="SAM" id="Phobius"/>
    </source>
</evidence>
<reference evidence="4 5" key="1">
    <citation type="journal article" date="2024" name="Nat. Commun.">
        <title>Phylogenomics reveals the evolutionary origins of lichenization in chlorophyte algae.</title>
        <authorList>
            <person name="Puginier C."/>
            <person name="Libourel C."/>
            <person name="Otte J."/>
            <person name="Skaloud P."/>
            <person name="Haon M."/>
            <person name="Grisel S."/>
            <person name="Petersen M."/>
            <person name="Berrin J.G."/>
            <person name="Delaux P.M."/>
            <person name="Dal Grande F."/>
            <person name="Keller J."/>
        </authorList>
    </citation>
    <scope>NUCLEOTIDE SEQUENCE [LARGE SCALE GENOMIC DNA]</scope>
    <source>
        <strain evidence="4 5">SAG 2523</strain>
    </source>
</reference>
<dbReference type="Pfam" id="PF13855">
    <property type="entry name" value="LRR_8"/>
    <property type="match status" value="1"/>
</dbReference>
<comment type="subcellular location">
    <subcellularLocation>
        <location evidence="1">Cytoplasm</location>
        <location evidence="1">Cytoskeleton</location>
        <location evidence="1">Cilium axoneme</location>
    </subcellularLocation>
</comment>
<keyword evidence="3" id="KW-0732">Signal</keyword>
<keyword evidence="5" id="KW-1185">Reference proteome</keyword>
<dbReference type="AlphaFoldDB" id="A0AAW1T1I5"/>
<feature type="chain" id="PRO_5043396606" description="Guanylate cyclase domain-containing protein" evidence="3">
    <location>
        <begin position="22"/>
        <end position="905"/>
    </location>
</feature>
<dbReference type="Gene3D" id="3.30.70.1230">
    <property type="entry name" value="Nucleotide cyclase"/>
    <property type="match status" value="1"/>
</dbReference>
<keyword evidence="2" id="KW-1133">Transmembrane helix</keyword>
<dbReference type="InterPro" id="IPR032675">
    <property type="entry name" value="LRR_dom_sf"/>
</dbReference>
<dbReference type="Proteomes" id="UP001485043">
    <property type="component" value="Unassembled WGS sequence"/>
</dbReference>
<proteinExistence type="predicted"/>
<dbReference type="InterPro" id="IPR029787">
    <property type="entry name" value="Nucleotide_cyclase"/>
</dbReference>
<name>A0AAW1T1I5_9CHLO</name>
<dbReference type="InterPro" id="IPR050994">
    <property type="entry name" value="At_inactive_RLKs"/>
</dbReference>
<feature type="transmembrane region" description="Helical" evidence="2">
    <location>
        <begin position="479"/>
        <end position="509"/>
    </location>
</feature>
<feature type="signal peptide" evidence="3">
    <location>
        <begin position="1"/>
        <end position="21"/>
    </location>
</feature>
<evidence type="ECO:0000256" key="3">
    <source>
        <dbReference type="SAM" id="SignalP"/>
    </source>
</evidence>
<evidence type="ECO:0008006" key="6">
    <source>
        <dbReference type="Google" id="ProtNLM"/>
    </source>
</evidence>
<protein>
    <recommendedName>
        <fullName evidence="6">Guanylate cyclase domain-containing protein</fullName>
    </recommendedName>
</protein>
<dbReference type="SUPFAM" id="SSF52058">
    <property type="entry name" value="L domain-like"/>
    <property type="match status" value="1"/>
</dbReference>
<evidence type="ECO:0000313" key="5">
    <source>
        <dbReference type="Proteomes" id="UP001485043"/>
    </source>
</evidence>
<keyword evidence="2" id="KW-0812">Transmembrane</keyword>
<accession>A0AAW1T1I5</accession>
<dbReference type="Gene3D" id="3.80.10.10">
    <property type="entry name" value="Ribonuclease Inhibitor"/>
    <property type="match status" value="3"/>
</dbReference>
<sequence>MKAHILWCAALQAWISVGAVAQLCLQSCQLLERESLQVLYASTGGPSWIARQGWSATGSSTNDQHCSWSGVTCCSSEQIAATGQGNLSCSASGGVVALLLPRNGLLGSLPDAAFQGLSNLQYVDLSGNSLDGTLPPALAAAPNLILLHLGANNLAGTLPPSLFSSSITSIQLDNNQLTGSLPSMADATALAYLSLSHNIMSGTIPRDLFGCPLLSEFNMDYNQLTGTIPTGNQTSSDWLGNIIESGTFALRLRGNQLTGSLPLSLSYLALEVLDLGVNNLTGEVDVLLANMPYLMSFIVDDNQLQGTLPEEFLTVTLRIFQIQGNNFSGTLPASLGSQRSLTAVQLDENPISGPIPESFIGLEHLTIFTALRGTLQSDYQDTAQQPGALLPSFLAFDLEDYSDLSHDFAAKKELGGAYLTCPALVQNNNQLAYLDTVLIDPYYYRYAYCKCSSGYHLFLQADNSPPQCVLIQGRLSTGAIAGICLGGIFALAVTILGTLYLLGAFWVSLKALARRRAKMQGPPGNGQPLTLLSTDVERSTELWEWNPTAMDAAIRLHDQIIRKALLACYGHELTTEGDAFLIAFWEPADAVKFCIIVQQALLAAAWPEQLLTHVHAASRTTSALLQDAMQASRQSKSDAAGRGDVCLEDPAALQKQVHKADTVFRGLRVRMSIASGTADQSKAHSSHDGSSPLVVYQGIVLQTVKVISNMTKGGQILMDAATSNEIARAREELLAEFSVKASVQMAPVTPAASKWQMQGTQRKLQTMHNVINLEVSGASAVPLVTNIPVAGATDDLLLNSQSQDISSWPLTAQKDMGRPPPGSTQLYQLIVPGLEERARFFPAIRTRGQLNAGYLDAPAAALAPLTGAHGKFWLPPVTMVFCAIEHMDVLKVRNAAHNQLLDLLV</sequence>
<dbReference type="PANTHER" id="PTHR48010:SF58">
    <property type="entry name" value="RECEPTOR PROTEIN KINASE-LIKE PROTEIN ZAR1"/>
    <property type="match status" value="1"/>
</dbReference>
<gene>
    <name evidence="4" type="ORF">WJX84_006776</name>
</gene>
<dbReference type="SUPFAM" id="SSF55073">
    <property type="entry name" value="Nucleotide cyclase"/>
    <property type="match status" value="1"/>
</dbReference>
<keyword evidence="2" id="KW-0472">Membrane</keyword>
<dbReference type="GO" id="GO:0005930">
    <property type="term" value="C:axoneme"/>
    <property type="evidence" value="ECO:0007669"/>
    <property type="project" value="UniProtKB-SubCell"/>
</dbReference>